<dbReference type="EMBL" id="JAEDXU010000006">
    <property type="protein sequence ID" value="MBP1047101.1"/>
    <property type="molecule type" value="Genomic_DNA"/>
</dbReference>
<dbReference type="Gene3D" id="1.10.10.10">
    <property type="entry name" value="Winged helix-like DNA-binding domain superfamily/Winged helix DNA-binding domain"/>
    <property type="match status" value="1"/>
</dbReference>
<dbReference type="SUPFAM" id="SSF46955">
    <property type="entry name" value="Putative DNA-binding domain"/>
    <property type="match status" value="1"/>
</dbReference>
<dbReference type="InterPro" id="IPR036388">
    <property type="entry name" value="WH-like_DNA-bd_sf"/>
</dbReference>
<gene>
    <name evidence="1" type="ORF">I6N96_12540</name>
</gene>
<sequence>MSAIKVLLEDNQAEEFKSMIYSLITEEVEKARFDSSIGRQVVNQVEIADYLRISPTTVREYEKLGMPFGCIGKRKFYNKNKCADWVTEQQID</sequence>
<dbReference type="InterPro" id="IPR009061">
    <property type="entry name" value="DNA-bd_dom_put_sf"/>
</dbReference>
<protein>
    <submittedName>
        <fullName evidence="1">MerR family transcriptional regulator</fullName>
    </submittedName>
</protein>
<evidence type="ECO:0000313" key="2">
    <source>
        <dbReference type="Proteomes" id="UP000673375"/>
    </source>
</evidence>
<dbReference type="RefSeq" id="WP_209557883.1">
    <property type="nucleotide sequence ID" value="NZ_JAEDXU010000006.1"/>
</dbReference>
<reference evidence="1 2" key="1">
    <citation type="submission" date="2020-12" db="EMBL/GenBank/DDBJ databases">
        <title>Vagococcus allomyrinae sp. nov. and Enterococcus lavae sp. nov., isolated from the larvae of Allomyrina dichotoma.</title>
        <authorList>
            <person name="Lee S.D."/>
        </authorList>
    </citation>
    <scope>NUCLEOTIDE SEQUENCE [LARGE SCALE GENOMIC DNA]</scope>
    <source>
        <strain evidence="1 2">BWM-S5</strain>
    </source>
</reference>
<evidence type="ECO:0000313" key="1">
    <source>
        <dbReference type="EMBL" id="MBP1047101.1"/>
    </source>
</evidence>
<organism evidence="1 2">
    <name type="scientific">Enterococcus larvae</name>
    <dbReference type="NCBI Taxonomy" id="2794352"/>
    <lineage>
        <taxon>Bacteria</taxon>
        <taxon>Bacillati</taxon>
        <taxon>Bacillota</taxon>
        <taxon>Bacilli</taxon>
        <taxon>Lactobacillales</taxon>
        <taxon>Enterococcaceae</taxon>
        <taxon>Enterococcus</taxon>
    </lineage>
</organism>
<accession>A0ABS4CKG4</accession>
<keyword evidence="2" id="KW-1185">Reference proteome</keyword>
<dbReference type="Proteomes" id="UP000673375">
    <property type="component" value="Unassembled WGS sequence"/>
</dbReference>
<comment type="caution">
    <text evidence="1">The sequence shown here is derived from an EMBL/GenBank/DDBJ whole genome shotgun (WGS) entry which is preliminary data.</text>
</comment>
<name>A0ABS4CKG4_9ENTE</name>
<proteinExistence type="predicted"/>